<evidence type="ECO:0000259" key="5">
    <source>
        <dbReference type="Pfam" id="PF13407"/>
    </source>
</evidence>
<reference evidence="6" key="2">
    <citation type="submission" date="2013-06" db="EMBL/GenBank/DDBJ databases">
        <title>Draft genome sequence of Clostridium hylemonae (DSM 15053).</title>
        <authorList>
            <person name="Sudarsanam P."/>
            <person name="Ley R."/>
            <person name="Guruge J."/>
            <person name="Turnbaugh P.J."/>
            <person name="Mahowald M."/>
            <person name="Liep D."/>
            <person name="Gordon J."/>
        </authorList>
    </citation>
    <scope>NUCLEOTIDE SEQUENCE</scope>
    <source>
        <strain evidence="6">DSM 15053</strain>
    </source>
</reference>
<comment type="subcellular location">
    <subcellularLocation>
        <location evidence="1">Cell envelope</location>
    </subcellularLocation>
</comment>
<dbReference type="InterPro" id="IPR028082">
    <property type="entry name" value="Peripla_BP_I"/>
</dbReference>
<dbReference type="Pfam" id="PF13407">
    <property type="entry name" value="Peripla_BP_4"/>
    <property type="match status" value="1"/>
</dbReference>
<dbReference type="PROSITE" id="PS51257">
    <property type="entry name" value="PROKAR_LIPOPROTEIN"/>
    <property type="match status" value="1"/>
</dbReference>
<dbReference type="STRING" id="553973.CLOHYLEM_05801"/>
<dbReference type="CDD" id="cd06309">
    <property type="entry name" value="PBP1_galactofuranose_YtfQ-like"/>
    <property type="match status" value="1"/>
</dbReference>
<reference evidence="6" key="1">
    <citation type="submission" date="2009-02" db="EMBL/GenBank/DDBJ databases">
        <authorList>
            <person name="Fulton L."/>
            <person name="Clifton S."/>
            <person name="Fulton B."/>
            <person name="Xu J."/>
            <person name="Minx P."/>
            <person name="Pepin K.H."/>
            <person name="Johnson M."/>
            <person name="Bhonagiri V."/>
            <person name="Nash W.E."/>
            <person name="Mardis E.R."/>
            <person name="Wilson R.K."/>
        </authorList>
    </citation>
    <scope>NUCLEOTIDE SEQUENCE [LARGE SCALE GENOMIC DNA]</scope>
    <source>
        <strain evidence="6">DSM 15053</strain>
    </source>
</reference>
<evidence type="ECO:0000256" key="4">
    <source>
        <dbReference type="SAM" id="SignalP"/>
    </source>
</evidence>
<feature type="domain" description="Periplasmic binding protein" evidence="5">
    <location>
        <begin position="55"/>
        <end position="293"/>
    </location>
</feature>
<evidence type="ECO:0000313" key="7">
    <source>
        <dbReference type="Proteomes" id="UP000004893"/>
    </source>
</evidence>
<name>C0C0Y2_9FIRM</name>
<dbReference type="InterPro" id="IPR025997">
    <property type="entry name" value="SBP_2_dom"/>
</dbReference>
<gene>
    <name evidence="6" type="ORF">CLOHYLEM_05801</name>
</gene>
<dbReference type="SUPFAM" id="SSF53822">
    <property type="entry name" value="Periplasmic binding protein-like I"/>
    <property type="match status" value="1"/>
</dbReference>
<organism evidence="6 7">
    <name type="scientific">[Clostridium] hylemonae DSM 15053</name>
    <dbReference type="NCBI Taxonomy" id="553973"/>
    <lineage>
        <taxon>Bacteria</taxon>
        <taxon>Bacillati</taxon>
        <taxon>Bacillota</taxon>
        <taxon>Clostridia</taxon>
        <taxon>Lachnospirales</taxon>
        <taxon>Lachnospiraceae</taxon>
    </lineage>
</organism>
<dbReference type="AlphaFoldDB" id="C0C0Y2"/>
<feature type="chain" id="PRO_5038878257" evidence="4">
    <location>
        <begin position="27"/>
        <end position="341"/>
    </location>
</feature>
<feature type="signal peptide" evidence="4">
    <location>
        <begin position="1"/>
        <end position="26"/>
    </location>
</feature>
<comment type="similarity">
    <text evidence="2">Belongs to the bacterial solute-binding protein 2 family.</text>
</comment>
<accession>C0C0Y2</accession>
<dbReference type="GO" id="GO:0030246">
    <property type="term" value="F:carbohydrate binding"/>
    <property type="evidence" value="ECO:0007669"/>
    <property type="project" value="UniProtKB-ARBA"/>
</dbReference>
<dbReference type="PANTHER" id="PTHR46847:SF3">
    <property type="entry name" value="GALACTOFURANOSE-BINDING PROTEIN YTFQ"/>
    <property type="match status" value="1"/>
</dbReference>
<dbReference type="Gene3D" id="3.40.50.2300">
    <property type="match status" value="2"/>
</dbReference>
<dbReference type="GO" id="GO:0030313">
    <property type="term" value="C:cell envelope"/>
    <property type="evidence" value="ECO:0007669"/>
    <property type="project" value="UniProtKB-SubCell"/>
</dbReference>
<proteinExistence type="inferred from homology"/>
<dbReference type="OrthoDB" id="9814427at2"/>
<sequence>MGQRAKRKLRLISSVLAVLVFLSGCGQDFHKEGEQDDVISKDDSLTVVGVSQIGSESVWRTANTASIQNTFSKENGYFLIFDNARQKQENQIKALRSFISQQVDYIVFSPIVEDGWDTVLQEAKDAGIPVILMDRKVKVKDESLYTAWVGSDFAEEGQNAGRWLAGHLKEEGRAGEEINIVVLQGTNGSTSVIGRTEGFDSVAAQHDNWNILEQADADFTTAKGREEMKKMLHKYEDIDVVVSQNDDMTFGALEAIGEAGQSTGTDGGIILISFDATKSALEKVEQGIINVDIECNPEQGAYIEEVIRVLESGGQAEKEYFVSERVFTKKNVASVIGDRSY</sequence>
<dbReference type="PANTHER" id="PTHR46847">
    <property type="entry name" value="D-ALLOSE-BINDING PERIPLASMIC PROTEIN-RELATED"/>
    <property type="match status" value="1"/>
</dbReference>
<dbReference type="HOGENOM" id="CLU_037628_3_2_9"/>
<keyword evidence="3 4" id="KW-0732">Signal</keyword>
<keyword evidence="7" id="KW-1185">Reference proteome</keyword>
<evidence type="ECO:0000313" key="6">
    <source>
        <dbReference type="EMBL" id="EEG73796.1"/>
    </source>
</evidence>
<evidence type="ECO:0000256" key="3">
    <source>
        <dbReference type="ARBA" id="ARBA00022729"/>
    </source>
</evidence>
<evidence type="ECO:0000256" key="2">
    <source>
        <dbReference type="ARBA" id="ARBA00007639"/>
    </source>
</evidence>
<protein>
    <submittedName>
        <fullName evidence="6">Sugar-binding domain protein</fullName>
    </submittedName>
</protein>
<dbReference type="Proteomes" id="UP000004893">
    <property type="component" value="Unassembled WGS sequence"/>
</dbReference>
<dbReference type="RefSeq" id="WP_006443146.1">
    <property type="nucleotide sequence ID" value="NZ_CP036524.1"/>
</dbReference>
<evidence type="ECO:0000256" key="1">
    <source>
        <dbReference type="ARBA" id="ARBA00004196"/>
    </source>
</evidence>
<dbReference type="EMBL" id="ABYI02000022">
    <property type="protein sequence ID" value="EEG73796.1"/>
    <property type="molecule type" value="Genomic_DNA"/>
</dbReference>
<dbReference type="eggNOG" id="COG1879">
    <property type="taxonomic scope" value="Bacteria"/>
</dbReference>
<comment type="caution">
    <text evidence="6">The sequence shown here is derived from an EMBL/GenBank/DDBJ whole genome shotgun (WGS) entry which is preliminary data.</text>
</comment>